<dbReference type="GO" id="GO:0016747">
    <property type="term" value="F:acyltransferase activity, transferring groups other than amino-acyl groups"/>
    <property type="evidence" value="ECO:0007669"/>
    <property type="project" value="InterPro"/>
</dbReference>
<comment type="caution">
    <text evidence="2">The sequence shown here is derived from an EMBL/GenBank/DDBJ whole genome shotgun (WGS) entry which is preliminary data.</text>
</comment>
<dbReference type="InterPro" id="IPR016181">
    <property type="entry name" value="Acyl_CoA_acyltransferase"/>
</dbReference>
<dbReference type="OrthoDB" id="9782022at2"/>
<dbReference type="PANTHER" id="PTHR21367:SF1">
    <property type="entry name" value="ARGINYL-TRNA--PROTEIN TRANSFERASE 1"/>
    <property type="match status" value="1"/>
</dbReference>
<dbReference type="PANTHER" id="PTHR21367">
    <property type="entry name" value="ARGININE-TRNA-PROTEIN TRANSFERASE 1"/>
    <property type="match status" value="1"/>
</dbReference>
<accession>A0A368JTG0</accession>
<keyword evidence="3" id="KW-1185">Reference proteome</keyword>
<protein>
    <submittedName>
        <fullName evidence="2">GNAT family N-acetyltransferase</fullName>
    </submittedName>
</protein>
<dbReference type="PROSITE" id="PS51186">
    <property type="entry name" value="GNAT"/>
    <property type="match status" value="1"/>
</dbReference>
<dbReference type="GO" id="GO:0005737">
    <property type="term" value="C:cytoplasm"/>
    <property type="evidence" value="ECO:0007669"/>
    <property type="project" value="TreeGrafter"/>
</dbReference>
<sequence length="223" mass="26289">MRGSQLDLYLSLGYFRMHQKLFTCRYLLSYDSILPVHWLRFTLAKVNYGSKQRSLLRRNEKFSLTVKPFVLTAEAEELFSLYRATVDFEAPDSVEFWLFNEAIYPYNVFDTYAIEVRDGERLIAVGIFDKGDQSIAGIMNFYHPDYRKYSLGKYLMLQKINYARHQHMQFYYPGYIVTNYPKFDYKLFPGEAASEVYDDNSGDWLPFSWETVHALAAVILDEP</sequence>
<reference evidence="2 3" key="1">
    <citation type="submission" date="2018-07" db="EMBL/GenBank/DDBJ databases">
        <title>Genome analysis of Larkinella rosea.</title>
        <authorList>
            <person name="Zhou Z."/>
            <person name="Wang G."/>
        </authorList>
    </citation>
    <scope>NUCLEOTIDE SEQUENCE [LARGE SCALE GENOMIC DNA]</scope>
    <source>
        <strain evidence="3">zzj9</strain>
    </source>
</reference>
<evidence type="ECO:0000259" key="1">
    <source>
        <dbReference type="PROSITE" id="PS51186"/>
    </source>
</evidence>
<keyword evidence="2" id="KW-0808">Transferase</keyword>
<feature type="domain" description="N-acetyltransferase" evidence="1">
    <location>
        <begin position="64"/>
        <end position="210"/>
    </location>
</feature>
<organism evidence="2 3">
    <name type="scientific">Larkinella punicea</name>
    <dbReference type="NCBI Taxonomy" id="2315727"/>
    <lineage>
        <taxon>Bacteria</taxon>
        <taxon>Pseudomonadati</taxon>
        <taxon>Bacteroidota</taxon>
        <taxon>Cytophagia</taxon>
        <taxon>Cytophagales</taxon>
        <taxon>Spirosomataceae</taxon>
        <taxon>Larkinella</taxon>
    </lineage>
</organism>
<dbReference type="RefSeq" id="WP_114405184.1">
    <property type="nucleotide sequence ID" value="NZ_QOWE01000004.1"/>
</dbReference>
<dbReference type="Gene3D" id="3.40.630.30">
    <property type="match status" value="1"/>
</dbReference>
<dbReference type="InterPro" id="IPR030700">
    <property type="entry name" value="N-end_Aminoacyl_Trfase"/>
</dbReference>
<dbReference type="InterPro" id="IPR007472">
    <property type="entry name" value="N-end_Aminoacyl_Trfase_C"/>
</dbReference>
<gene>
    <name evidence="2" type="ORF">DUE52_06625</name>
</gene>
<evidence type="ECO:0000313" key="3">
    <source>
        <dbReference type="Proteomes" id="UP000253383"/>
    </source>
</evidence>
<name>A0A368JTG0_9BACT</name>
<dbReference type="Proteomes" id="UP000253383">
    <property type="component" value="Unassembled WGS sequence"/>
</dbReference>
<dbReference type="SUPFAM" id="SSF55729">
    <property type="entry name" value="Acyl-CoA N-acyltransferases (Nat)"/>
    <property type="match status" value="1"/>
</dbReference>
<dbReference type="AlphaFoldDB" id="A0A368JTG0"/>
<dbReference type="GO" id="GO:0004057">
    <property type="term" value="F:arginyl-tRNA--protein transferase activity"/>
    <property type="evidence" value="ECO:0007669"/>
    <property type="project" value="InterPro"/>
</dbReference>
<proteinExistence type="predicted"/>
<dbReference type="InterPro" id="IPR000182">
    <property type="entry name" value="GNAT_dom"/>
</dbReference>
<dbReference type="Pfam" id="PF04377">
    <property type="entry name" value="ATE_C"/>
    <property type="match status" value="1"/>
</dbReference>
<dbReference type="EMBL" id="QOWE01000004">
    <property type="protein sequence ID" value="RCR70615.1"/>
    <property type="molecule type" value="Genomic_DNA"/>
</dbReference>
<evidence type="ECO:0000313" key="2">
    <source>
        <dbReference type="EMBL" id="RCR70615.1"/>
    </source>
</evidence>